<evidence type="ECO:0000313" key="3">
    <source>
        <dbReference type="Proteomes" id="UP000481858"/>
    </source>
</evidence>
<dbReference type="AlphaFoldDB" id="A0A7C8IPA0"/>
<feature type="compositionally biased region" description="Basic residues" evidence="1">
    <location>
        <begin position="356"/>
        <end position="366"/>
    </location>
</feature>
<feature type="region of interest" description="Disordered" evidence="1">
    <location>
        <begin position="337"/>
        <end position="381"/>
    </location>
</feature>
<feature type="compositionally biased region" description="Acidic residues" evidence="1">
    <location>
        <begin position="38"/>
        <end position="99"/>
    </location>
</feature>
<dbReference type="GO" id="GO:0033768">
    <property type="term" value="C:SUMO-targeted ubiquitin ligase complex"/>
    <property type="evidence" value="ECO:0007669"/>
    <property type="project" value="TreeGrafter"/>
</dbReference>
<dbReference type="PANTHER" id="PTHR28042">
    <property type="entry name" value="E3 UBIQUITIN-PROTEIN LIGASE COMPLEX SLX5-SLX8 SUBUNIT SLX5"/>
    <property type="match status" value="1"/>
</dbReference>
<gene>
    <name evidence="2" type="ORF">GQX73_g6878</name>
</gene>
<evidence type="ECO:0000313" key="2">
    <source>
        <dbReference type="EMBL" id="KAF2966698.1"/>
    </source>
</evidence>
<feature type="region of interest" description="Disordered" evidence="1">
    <location>
        <begin position="455"/>
        <end position="483"/>
    </location>
</feature>
<keyword evidence="3" id="KW-1185">Reference proteome</keyword>
<proteinExistence type="predicted"/>
<feature type="region of interest" description="Disordered" evidence="1">
    <location>
        <begin position="201"/>
        <end position="324"/>
    </location>
</feature>
<dbReference type="InParanoid" id="A0A7C8IPA0"/>
<dbReference type="EMBL" id="WUBL01000083">
    <property type="protein sequence ID" value="KAF2966698.1"/>
    <property type="molecule type" value="Genomic_DNA"/>
</dbReference>
<feature type="compositionally biased region" description="Polar residues" evidence="1">
    <location>
        <begin position="269"/>
        <end position="278"/>
    </location>
</feature>
<evidence type="ECO:0008006" key="4">
    <source>
        <dbReference type="Google" id="ProtNLM"/>
    </source>
</evidence>
<dbReference type="PANTHER" id="PTHR28042:SF1">
    <property type="entry name" value="E3 UBIQUITIN-PROTEIN LIGASE COMPLEX SLX5-SLX8 SUBUNIT SLX5"/>
    <property type="match status" value="1"/>
</dbReference>
<dbReference type="OrthoDB" id="2398441at2759"/>
<dbReference type="GO" id="GO:0004842">
    <property type="term" value="F:ubiquitin-protein transferase activity"/>
    <property type="evidence" value="ECO:0007669"/>
    <property type="project" value="TreeGrafter"/>
</dbReference>
<name>A0A7C8IPA0_9PEZI</name>
<accession>A0A7C8IPA0</accession>
<comment type="caution">
    <text evidence="2">The sequence shown here is derived from an EMBL/GenBank/DDBJ whole genome shotgun (WGS) entry which is preliminary data.</text>
</comment>
<organism evidence="2 3">
    <name type="scientific">Xylaria multiplex</name>
    <dbReference type="NCBI Taxonomy" id="323545"/>
    <lineage>
        <taxon>Eukaryota</taxon>
        <taxon>Fungi</taxon>
        <taxon>Dikarya</taxon>
        <taxon>Ascomycota</taxon>
        <taxon>Pezizomycotina</taxon>
        <taxon>Sordariomycetes</taxon>
        <taxon>Xylariomycetidae</taxon>
        <taxon>Xylariales</taxon>
        <taxon>Xylariaceae</taxon>
        <taxon>Xylaria</taxon>
    </lineage>
</organism>
<dbReference type="Proteomes" id="UP000481858">
    <property type="component" value="Unassembled WGS sequence"/>
</dbReference>
<feature type="compositionally biased region" description="Low complexity" evidence="1">
    <location>
        <begin position="367"/>
        <end position="378"/>
    </location>
</feature>
<sequence>MAEIPDSDSPGRYASSPPRSPPRRRLTPYESSPSDDSSMLEDTEEEEDDEDISIDGDDLDDEEIADYDGDLDIDLDDEATEAEEDDEDEDEDEDDHDDYYDQDFDFDDFDLRDVGVDFDFEEFGFPDDGERLFVDDYLDFPDEGQFGALHHALLHQLEHHFAQEPWAIRPHSPIMDPPHMGAAARRGIQRDQLVQVEVAGQGNGADAAGSQQRQQRQPLPDIIDLTGDDDSEIPARPNQPARSIPQRQSENQRRLRSHPQNAPPRLSRSDGSYVNDQQVIVLLSSDDEDRPMRASPRRNETHHHQPYFNHNNQHPNRHNENLVPGRSARNARFGDQLRQSGSASTPGPPPAQAHHLNNHNHNHNHNHNGNNNNPNPLGGRLGPFSQLVHNIPLFQFLSNAPAVMANRNHNPDDDIVITGERNVNNFANMGPFPGQGQQFIGLGPIHLDYGAHPFPMPPPPAAGAGPPKPAHEPPKPARPGFTRDTGEHVVAVCPSCEAELAYNPEGDQDNHATPVKKPRSKKAMAEHHFWAVKACGHVYCKRCFDNRRPSPRSNVHVGFRPDDTQPSRKIFCAVEDCESEVGAKTAWVGIFM</sequence>
<evidence type="ECO:0000256" key="1">
    <source>
        <dbReference type="SAM" id="MobiDB-lite"/>
    </source>
</evidence>
<feature type="region of interest" description="Disordered" evidence="1">
    <location>
        <begin position="1"/>
        <end position="99"/>
    </location>
</feature>
<dbReference type="InterPro" id="IPR038886">
    <property type="entry name" value="E3_SLX5/Rfp1"/>
</dbReference>
<reference evidence="2 3" key="1">
    <citation type="submission" date="2019-12" db="EMBL/GenBank/DDBJ databases">
        <title>Draft genome sequence of the ascomycete Xylaria multiplex DSM 110363.</title>
        <authorList>
            <person name="Buettner E."/>
            <person name="Kellner H."/>
        </authorList>
    </citation>
    <scope>NUCLEOTIDE SEQUENCE [LARGE SCALE GENOMIC DNA]</scope>
    <source>
        <strain evidence="2 3">DSM 110363</strain>
    </source>
</reference>
<protein>
    <recommendedName>
        <fullName evidence="4">Cell cycle control protein</fullName>
    </recommendedName>
</protein>